<feature type="transmembrane region" description="Helical" evidence="10">
    <location>
        <begin position="74"/>
        <end position="94"/>
    </location>
</feature>
<comment type="subcellular location">
    <subcellularLocation>
        <location evidence="1">Cell membrane</location>
        <topology evidence="1">Lipid-anchor</topology>
        <topology evidence="1">GPI-anchor</topology>
    </subcellularLocation>
</comment>
<evidence type="ECO:0000256" key="1">
    <source>
        <dbReference type="ARBA" id="ARBA00004609"/>
    </source>
</evidence>
<dbReference type="InterPro" id="IPR041846">
    <property type="entry name" value="ENL_dom"/>
</dbReference>
<dbReference type="Proteomes" id="UP000197138">
    <property type="component" value="Unassembled WGS sequence"/>
</dbReference>
<evidence type="ECO:0000256" key="6">
    <source>
        <dbReference type="ARBA" id="ARBA00023157"/>
    </source>
</evidence>
<keyword evidence="2" id="KW-1003">Cell membrane</keyword>
<dbReference type="PANTHER" id="PTHR36383">
    <property type="entry name" value="OS09G0529350 PROTEIN"/>
    <property type="match status" value="1"/>
</dbReference>
<feature type="transmembrane region" description="Helical" evidence="10">
    <location>
        <begin position="100"/>
        <end position="122"/>
    </location>
</feature>
<evidence type="ECO:0000259" key="11">
    <source>
        <dbReference type="PROSITE" id="PS51485"/>
    </source>
</evidence>
<dbReference type="GO" id="GO:0005886">
    <property type="term" value="C:plasma membrane"/>
    <property type="evidence" value="ECO:0007669"/>
    <property type="project" value="UniProtKB-SubCell"/>
</dbReference>
<accession>A0A218XJP3</accession>
<evidence type="ECO:0000256" key="8">
    <source>
        <dbReference type="ARBA" id="ARBA00023288"/>
    </source>
</evidence>
<dbReference type="InterPro" id="IPR008972">
    <property type="entry name" value="Cupredoxin"/>
</dbReference>
<dbReference type="SUPFAM" id="SSF49503">
    <property type="entry name" value="Cupredoxins"/>
    <property type="match status" value="1"/>
</dbReference>
<gene>
    <name evidence="12" type="ORF">CDL15_Pgr027970</name>
</gene>
<comment type="caution">
    <text evidence="12">The sequence shown here is derived from an EMBL/GenBank/DDBJ whole genome shotgun (WGS) entry which is preliminary data.</text>
</comment>
<dbReference type="InterPro" id="IPR003245">
    <property type="entry name" value="Phytocyanin_dom"/>
</dbReference>
<dbReference type="PROSITE" id="PS51485">
    <property type="entry name" value="PHYTOCYANIN"/>
    <property type="match status" value="1"/>
</dbReference>
<evidence type="ECO:0000256" key="2">
    <source>
        <dbReference type="ARBA" id="ARBA00022475"/>
    </source>
</evidence>
<evidence type="ECO:0000313" key="12">
    <source>
        <dbReference type="EMBL" id="OWM85183.1"/>
    </source>
</evidence>
<dbReference type="Gene3D" id="2.60.40.420">
    <property type="entry name" value="Cupredoxins - blue copper proteins"/>
    <property type="match status" value="1"/>
</dbReference>
<organism evidence="12 13">
    <name type="scientific">Punica granatum</name>
    <name type="common">Pomegranate</name>
    <dbReference type="NCBI Taxonomy" id="22663"/>
    <lineage>
        <taxon>Eukaryota</taxon>
        <taxon>Viridiplantae</taxon>
        <taxon>Streptophyta</taxon>
        <taxon>Embryophyta</taxon>
        <taxon>Tracheophyta</taxon>
        <taxon>Spermatophyta</taxon>
        <taxon>Magnoliopsida</taxon>
        <taxon>eudicotyledons</taxon>
        <taxon>Gunneridae</taxon>
        <taxon>Pentapetalae</taxon>
        <taxon>rosids</taxon>
        <taxon>malvids</taxon>
        <taxon>Myrtales</taxon>
        <taxon>Lythraceae</taxon>
        <taxon>Punica</taxon>
    </lineage>
</organism>
<evidence type="ECO:0000256" key="10">
    <source>
        <dbReference type="SAM" id="Phobius"/>
    </source>
</evidence>
<proteinExistence type="inferred from homology"/>
<evidence type="ECO:0000256" key="9">
    <source>
        <dbReference type="ARBA" id="ARBA00035011"/>
    </source>
</evidence>
<feature type="domain" description="Phytocyanin" evidence="11">
    <location>
        <begin position="181"/>
        <end position="285"/>
    </location>
</feature>
<evidence type="ECO:0000256" key="7">
    <source>
        <dbReference type="ARBA" id="ARBA00023180"/>
    </source>
</evidence>
<keyword evidence="8" id="KW-0449">Lipoprotein</keyword>
<dbReference type="CDD" id="cd11019">
    <property type="entry name" value="OsENODL1_like"/>
    <property type="match status" value="1"/>
</dbReference>
<name>A0A218XJP3_PUNGR</name>
<keyword evidence="10" id="KW-1133">Transmembrane helix</keyword>
<dbReference type="EMBL" id="MTKT01001287">
    <property type="protein sequence ID" value="OWM85183.1"/>
    <property type="molecule type" value="Genomic_DNA"/>
</dbReference>
<evidence type="ECO:0000313" key="13">
    <source>
        <dbReference type="Proteomes" id="UP000197138"/>
    </source>
</evidence>
<evidence type="ECO:0000256" key="3">
    <source>
        <dbReference type="ARBA" id="ARBA00022622"/>
    </source>
</evidence>
<comment type="similarity">
    <text evidence="9">Belongs to the early nodulin-like (ENODL) family.</text>
</comment>
<evidence type="ECO:0000256" key="4">
    <source>
        <dbReference type="ARBA" id="ARBA00022729"/>
    </source>
</evidence>
<evidence type="ECO:0000256" key="5">
    <source>
        <dbReference type="ARBA" id="ARBA00023136"/>
    </source>
</evidence>
<dbReference type="Pfam" id="PF02298">
    <property type="entry name" value="Cu_bind_like"/>
    <property type="match status" value="1"/>
</dbReference>
<keyword evidence="5 10" id="KW-0472">Membrane</keyword>
<keyword evidence="4" id="KW-0732">Signal</keyword>
<keyword evidence="10" id="KW-0812">Transmembrane</keyword>
<keyword evidence="6" id="KW-1015">Disulfide bond</keyword>
<dbReference type="FunFam" id="2.60.40.420:FF:000010">
    <property type="entry name" value="Early nodulin-like protein 1"/>
    <property type="match status" value="1"/>
</dbReference>
<dbReference type="AlphaFoldDB" id="A0A218XJP3"/>
<dbReference type="GO" id="GO:0098552">
    <property type="term" value="C:side of membrane"/>
    <property type="evidence" value="ECO:0007669"/>
    <property type="project" value="UniProtKB-KW"/>
</dbReference>
<protein>
    <recommendedName>
        <fullName evidence="11">Phytocyanin domain-containing protein</fullName>
    </recommendedName>
</protein>
<keyword evidence="7" id="KW-0325">Glycoprotein</keyword>
<dbReference type="PANTHER" id="PTHR36383:SF1">
    <property type="entry name" value="PROTEIN, PUTATIVE-RELATED"/>
    <property type="match status" value="1"/>
</dbReference>
<sequence>MEGGISGLGETKLSYWESSDNSILVTKSQKEILEARAMVEEAERFLSNMKKSQDSASDDGEIDKDKERLESVKAASVSAIIGTLAGLPISLTQVSSTSQLILHLAIAFVSCALFGVTFRYTVRRDLDNFQLKTGTAAAFAFVKGLSALGGGSPLELNPGSFMSHAFDGALNVSESLLVSCREYKVGDLDAWGIPSADNGQVYEKWSKYHTFNIGDTLLFLYPPSEDSVIQVTEQSYNTCNLKDPILTMNDGNSLFNITSLGTFFFTSSVSGRCEKKQKLRISVGNVSSSTYAPGPSALSDISPSYPTVFGSIPQGSSSSSFSISLTVQSFPVSSAVAIGFATFATVRGVF</sequence>
<keyword evidence="3" id="KW-0336">GPI-anchor</keyword>
<dbReference type="GO" id="GO:0009055">
    <property type="term" value="F:electron transfer activity"/>
    <property type="evidence" value="ECO:0007669"/>
    <property type="project" value="InterPro"/>
</dbReference>
<reference evidence="13" key="1">
    <citation type="journal article" date="2017" name="Plant J.">
        <title>The pomegranate (Punica granatum L.) genome and the genomics of punicalagin biosynthesis.</title>
        <authorList>
            <person name="Qin G."/>
            <person name="Xu C."/>
            <person name="Ming R."/>
            <person name="Tang H."/>
            <person name="Guyot R."/>
            <person name="Kramer E.M."/>
            <person name="Hu Y."/>
            <person name="Yi X."/>
            <person name="Qi Y."/>
            <person name="Xu X."/>
            <person name="Gao Z."/>
            <person name="Pan H."/>
            <person name="Jian J."/>
            <person name="Tian Y."/>
            <person name="Yue Z."/>
            <person name="Xu Y."/>
        </authorList>
    </citation>
    <scope>NUCLEOTIDE SEQUENCE [LARGE SCALE GENOMIC DNA]</scope>
    <source>
        <strain evidence="13">cv. Dabenzi</strain>
    </source>
</reference>